<feature type="domain" description="PAC" evidence="7">
    <location>
        <begin position="227"/>
        <end position="280"/>
    </location>
</feature>
<evidence type="ECO:0000259" key="7">
    <source>
        <dbReference type="PROSITE" id="PS50113"/>
    </source>
</evidence>
<evidence type="ECO:0000256" key="1">
    <source>
        <dbReference type="ARBA" id="ARBA00000085"/>
    </source>
</evidence>
<dbReference type="Proteomes" id="UP001610100">
    <property type="component" value="Unassembled WGS sequence"/>
</dbReference>
<proteinExistence type="predicted"/>
<dbReference type="InterPro" id="IPR052162">
    <property type="entry name" value="Sensor_kinase/Photoreceptor"/>
</dbReference>
<dbReference type="CDD" id="cd00082">
    <property type="entry name" value="HisKA"/>
    <property type="match status" value="1"/>
</dbReference>
<keyword evidence="5" id="KW-0418">Kinase</keyword>
<dbReference type="Pfam" id="PF13426">
    <property type="entry name" value="PAS_9"/>
    <property type="match status" value="2"/>
</dbReference>
<dbReference type="SMART" id="SM00086">
    <property type="entry name" value="PAC"/>
    <property type="match status" value="5"/>
</dbReference>
<dbReference type="Gene3D" id="3.30.450.40">
    <property type="match status" value="2"/>
</dbReference>
<feature type="domain" description="PAC" evidence="7">
    <location>
        <begin position="607"/>
        <end position="661"/>
    </location>
</feature>
<sequence>MTTIAPSIAETLNVLKSALNVPKKNIFYHGISDTCTKEPVTSENYKLVNKLLTVVEKEQKIMLCNDLSQDNRFKSDYKSKGSIQAFIGLPLLGLGERAIGIFYILFDHKTKYPKNTESLLLAITKQAGLARRNEMRLKNLEKENRIVYNEIRKRKKILEATQAGSWFWDIENQELTITPRWAEIIGYTVEELEPVNYEMWANLVYPKDLKMAEKAIQSCFSKEVNFYNVTFRMIHKKGHYVWVNSSGLITDWSNTGEPLYMVGSHIDVSLQKKSEEILKRNKWHLEEVQRITNIGSWSYDVVAKEFLFSEGFSAQLKYSKNQSFEDVMEDVMEEDKSIVCKARSACIKSGKPFEINYRIQTPNDTVLYIEEHGFAIKDENGNVVNIYGTLHDVTEKKKEQQHLKLLESVITNTNDTVIITEPDPFNNPGPRIIFVNEAFTKMTGYSPDEVIGKSPRILEGPKTDQKELEKLGEALKNLESYEVTTINYKKNGEEFWNNFTVTPVIDDEGKCTHWISIERDVTKKKKEQQHLKLLESVITNTTDTVIITEAEPFEDPGPKIIYANEAFTKMTGYSVDEIIGKSPRILQGPKSDFEALSKLGKALRNWETHEVTTINYKKNGEEFWCNFTVTPVADETGWYTHWIAIERDVTEQVNKINSQRLLNEISGIFTEEETVKGALQGSLDKILKLTELSYGEIWSPNWATNELTLMANNYTDTEGKAFKKLNSKFVFDLDEGVQSKILEKKEYQFLTDIQNNPNFDRRETAKIARLNTAIGFPLVSHDEAVGILMLASREKLKNSSISKPLFKELEGFLGREIKRKSLEVEFNDAFNITPDMLTISDGRNYFTRVNPAATKILGYSEKELLSQSFFNFVHPDDRDITIDQTDILSSGNPVYNFENRYITKEGKIVWLSWAATPSFSNGLTYSVAKDVTERKKTQAKLNALNLDLKKHTYELEQKNKKLQKIAWTQSHQLRAPLARILGIIESIDLIKREQKMTEEEILLHESLKESGMELDRMIKKVVKKTDF</sequence>
<evidence type="ECO:0000313" key="9">
    <source>
        <dbReference type="Proteomes" id="UP001610100"/>
    </source>
</evidence>
<reference evidence="8 9" key="1">
    <citation type="submission" date="2024-02" db="EMBL/GenBank/DDBJ databases">
        <title>A Gaetbulibacter species isolated from tidal flats and genomic insights of their niches.</title>
        <authorList>
            <person name="Ye Y."/>
        </authorList>
    </citation>
    <scope>NUCLEOTIDE SEQUENCE [LARGE SCALE GENOMIC DNA]</scope>
    <source>
        <strain evidence="8 9">KYW382</strain>
    </source>
</reference>
<dbReference type="Gene3D" id="3.30.450.20">
    <property type="entry name" value="PAS domain"/>
    <property type="match status" value="5"/>
</dbReference>
<evidence type="ECO:0000256" key="2">
    <source>
        <dbReference type="ARBA" id="ARBA00012438"/>
    </source>
</evidence>
<dbReference type="InterPro" id="IPR013655">
    <property type="entry name" value="PAS_fold_3"/>
</dbReference>
<dbReference type="Gene3D" id="1.10.287.130">
    <property type="match status" value="1"/>
</dbReference>
<comment type="caution">
    <text evidence="8">The sequence shown here is derived from an EMBL/GenBank/DDBJ whole genome shotgun (WGS) entry which is preliminary data.</text>
</comment>
<dbReference type="InterPro" id="IPR029016">
    <property type="entry name" value="GAF-like_dom_sf"/>
</dbReference>
<evidence type="ECO:0000256" key="3">
    <source>
        <dbReference type="ARBA" id="ARBA00022553"/>
    </source>
</evidence>
<protein>
    <recommendedName>
        <fullName evidence="2">histidine kinase</fullName>
        <ecNumber evidence="2">2.7.13.3</ecNumber>
    </recommendedName>
</protein>
<dbReference type="Gene3D" id="2.10.70.100">
    <property type="match status" value="1"/>
</dbReference>
<dbReference type="InterPro" id="IPR036097">
    <property type="entry name" value="HisK_dim/P_sf"/>
</dbReference>
<dbReference type="SMART" id="SM00091">
    <property type="entry name" value="PAS"/>
    <property type="match status" value="4"/>
</dbReference>
<evidence type="ECO:0000256" key="5">
    <source>
        <dbReference type="ARBA" id="ARBA00022777"/>
    </source>
</evidence>
<dbReference type="InterPro" id="IPR035965">
    <property type="entry name" value="PAS-like_dom_sf"/>
</dbReference>
<dbReference type="SUPFAM" id="SSF55781">
    <property type="entry name" value="GAF domain-like"/>
    <property type="match status" value="2"/>
</dbReference>
<keyword evidence="4" id="KW-0808">Transferase</keyword>
<dbReference type="PANTHER" id="PTHR43304">
    <property type="entry name" value="PHYTOCHROME-LIKE PROTEIN CPH1"/>
    <property type="match status" value="1"/>
</dbReference>
<feature type="domain" description="PAS" evidence="6">
    <location>
        <begin position="530"/>
        <end position="582"/>
    </location>
</feature>
<dbReference type="Pfam" id="PF08447">
    <property type="entry name" value="PAS_3"/>
    <property type="match status" value="3"/>
</dbReference>
<dbReference type="CDD" id="cd00130">
    <property type="entry name" value="PAS"/>
    <property type="match status" value="5"/>
</dbReference>
<dbReference type="InterPro" id="IPR001610">
    <property type="entry name" value="PAC"/>
</dbReference>
<feature type="domain" description="PAS" evidence="6">
    <location>
        <begin position="150"/>
        <end position="223"/>
    </location>
</feature>
<evidence type="ECO:0000259" key="6">
    <source>
        <dbReference type="PROSITE" id="PS50112"/>
    </source>
</evidence>
<keyword evidence="3" id="KW-0597">Phosphoprotein</keyword>
<dbReference type="InterPro" id="IPR000014">
    <property type="entry name" value="PAS"/>
</dbReference>
<dbReference type="SUPFAM" id="SSF55785">
    <property type="entry name" value="PYP-like sensor domain (PAS domain)"/>
    <property type="match status" value="5"/>
</dbReference>
<dbReference type="PROSITE" id="PS50113">
    <property type="entry name" value="PAC"/>
    <property type="match status" value="4"/>
</dbReference>
<name>A0ABW7MW45_9FLAO</name>
<dbReference type="PROSITE" id="PS50112">
    <property type="entry name" value="PAS"/>
    <property type="match status" value="4"/>
</dbReference>
<dbReference type="PANTHER" id="PTHR43304:SF1">
    <property type="entry name" value="PAC DOMAIN-CONTAINING PROTEIN"/>
    <property type="match status" value="1"/>
</dbReference>
<dbReference type="SUPFAM" id="SSF47384">
    <property type="entry name" value="Homodimeric domain of signal transducing histidine kinase"/>
    <property type="match status" value="1"/>
</dbReference>
<dbReference type="NCBIfam" id="TIGR00229">
    <property type="entry name" value="sensory_box"/>
    <property type="match status" value="4"/>
</dbReference>
<comment type="catalytic activity">
    <reaction evidence="1">
        <text>ATP + protein L-histidine = ADP + protein N-phospho-L-histidine.</text>
        <dbReference type="EC" id="2.7.13.3"/>
    </reaction>
</comment>
<feature type="domain" description="PAS" evidence="6">
    <location>
        <begin position="822"/>
        <end position="879"/>
    </location>
</feature>
<feature type="domain" description="PAC" evidence="7">
    <location>
        <begin position="479"/>
        <end position="533"/>
    </location>
</feature>
<dbReference type="InterPro" id="IPR003661">
    <property type="entry name" value="HisK_dim/P_dom"/>
</dbReference>
<dbReference type="EC" id="2.7.13.3" evidence="2"/>
<dbReference type="InterPro" id="IPR000700">
    <property type="entry name" value="PAS-assoc_C"/>
</dbReference>
<feature type="domain" description="PAC" evidence="7">
    <location>
        <begin position="353"/>
        <end position="405"/>
    </location>
</feature>
<organism evidence="8 9">
    <name type="scientific">Gaetbulibacter aestuarii</name>
    <dbReference type="NCBI Taxonomy" id="1502358"/>
    <lineage>
        <taxon>Bacteria</taxon>
        <taxon>Pseudomonadati</taxon>
        <taxon>Bacteroidota</taxon>
        <taxon>Flavobacteriia</taxon>
        <taxon>Flavobacteriales</taxon>
        <taxon>Flavobacteriaceae</taxon>
        <taxon>Gaetbulibacter</taxon>
    </lineage>
</organism>
<keyword evidence="9" id="KW-1185">Reference proteome</keyword>
<evidence type="ECO:0000256" key="4">
    <source>
        <dbReference type="ARBA" id="ARBA00022679"/>
    </source>
</evidence>
<feature type="domain" description="PAS" evidence="6">
    <location>
        <begin position="402"/>
        <end position="478"/>
    </location>
</feature>
<gene>
    <name evidence="8" type="ORF">V8G58_03810</name>
</gene>
<dbReference type="EMBL" id="JBAWKB010000001">
    <property type="protein sequence ID" value="MFH6771049.1"/>
    <property type="molecule type" value="Genomic_DNA"/>
</dbReference>
<evidence type="ECO:0000313" key="8">
    <source>
        <dbReference type="EMBL" id="MFH6771049.1"/>
    </source>
</evidence>
<dbReference type="RefSeq" id="WP_344739893.1">
    <property type="nucleotide sequence ID" value="NZ_BAABAY010000001.1"/>
</dbReference>
<accession>A0ABW7MW45</accession>